<evidence type="ECO:0000256" key="7">
    <source>
        <dbReference type="ARBA" id="ARBA00023136"/>
    </source>
</evidence>
<dbReference type="InterPro" id="IPR022457">
    <property type="entry name" value="Asp_Ala_antiprt"/>
</dbReference>
<feature type="transmembrane region" description="Helical" evidence="8">
    <location>
        <begin position="92"/>
        <end position="112"/>
    </location>
</feature>
<proteinExistence type="inferred from homology"/>
<evidence type="ECO:0000256" key="8">
    <source>
        <dbReference type="SAM" id="Phobius"/>
    </source>
</evidence>
<sequence length="561" mass="58658">MELVHTILNHVPEVAIFLSLAIGYAIGSIKFGSFQLGGVGGSLLVAVVVSQIGISVDAGVKSIMFALFIYAVGYESGPQFFSSLSRKTLREIGMALFLAASGLVTVLICAKIFGFDKGLAAGVAGGGLTQSAIIGTAGDAISRLGLPADEVKRLQSEVAIGYAVTYIFGSLGAIIVCASLVPKLMGRTLKDDAKKAELEMAGGRAVLSADQVDSLPALVGRVYRVTTGAGKRVVDIEKQLTDGVTIERLRRNGKIIIATDDLVLEAGDDVMLIGRREAATEAWRLLGDEQRPSADLDIALRMQEVVFARKGGNGKTLGELKAGVERDVKHGVYIAKITRMGQPLPILDDTVVYHGDVVTLYGADSDVQRAAKEAGYPVAYSVKTDYVYMGIGIVVGLLIGYIVVKVGGIPLTLGSGGGALLAGLVFGWLRGKHPTFGAMPLAASSLLKELGLATFVTCVGLSAGAQAWQTLQQSGVSIFVAGVIVTIVPLLLTYLFGRYVLRYDNVAILAGALSGSRSANPAFGEILDKAESNVPTVPFAITYAIANVLLTLLGPLVVSLT</sequence>
<dbReference type="OrthoDB" id="8611026at2"/>
<dbReference type="KEGG" id="pox:MB84_12095"/>
<dbReference type="PANTHER" id="PTHR30445">
    <property type="entry name" value="K(+)_H(+) ANTIPORTER SUBUNIT KHTT"/>
    <property type="match status" value="1"/>
</dbReference>
<evidence type="ECO:0000256" key="5">
    <source>
        <dbReference type="ARBA" id="ARBA00022692"/>
    </source>
</evidence>
<feature type="transmembrane region" description="Helical" evidence="8">
    <location>
        <begin position="14"/>
        <end position="31"/>
    </location>
</feature>
<name>A0A0E3YDT7_9BURK</name>
<feature type="transmembrane region" description="Helical" evidence="8">
    <location>
        <begin position="119"/>
        <end position="138"/>
    </location>
</feature>
<feature type="transmembrane region" description="Helical" evidence="8">
    <location>
        <begin position="43"/>
        <end position="72"/>
    </location>
</feature>
<evidence type="ECO:0000313" key="11">
    <source>
        <dbReference type="Proteomes" id="UP000035050"/>
    </source>
</evidence>
<feature type="transmembrane region" description="Helical" evidence="8">
    <location>
        <begin position="158"/>
        <end position="181"/>
    </location>
</feature>
<dbReference type="PANTHER" id="PTHR30445:SF9">
    <property type="match status" value="1"/>
</dbReference>
<accession>A0A0E3YDT7</accession>
<comment type="similarity">
    <text evidence="2">Belongs to the AAE transporter (TC 2.A.81) family.</text>
</comment>
<dbReference type="InterPro" id="IPR036721">
    <property type="entry name" value="RCK_C_sf"/>
</dbReference>
<dbReference type="Proteomes" id="UP000035050">
    <property type="component" value="Chromosome"/>
</dbReference>
<keyword evidence="7 8" id="KW-0472">Membrane</keyword>
<evidence type="ECO:0000256" key="4">
    <source>
        <dbReference type="ARBA" id="ARBA00022475"/>
    </source>
</evidence>
<dbReference type="NCBIfam" id="TIGR01625">
    <property type="entry name" value="YidE_YbjL_dupl"/>
    <property type="match status" value="1"/>
</dbReference>
<dbReference type="AlphaFoldDB" id="A0A0E3YDT7"/>
<reference evidence="10" key="1">
    <citation type="submission" date="2016-06" db="EMBL/GenBank/DDBJ databases">
        <title>Pandoraea oxalativorans DSM 23570 Genome Sequencing.</title>
        <authorList>
            <person name="Ee R."/>
            <person name="Lim Y.-L."/>
            <person name="Yong D."/>
            <person name="Yin W.-F."/>
            <person name="Chan K.-G."/>
        </authorList>
    </citation>
    <scope>NUCLEOTIDE SEQUENCE</scope>
    <source>
        <strain evidence="10">DSM 23570</strain>
    </source>
</reference>
<dbReference type="PATRIC" id="fig|573737.6.peg.3305"/>
<dbReference type="InterPro" id="IPR050144">
    <property type="entry name" value="AAE_transporter"/>
</dbReference>
<keyword evidence="5 8" id="KW-0812">Transmembrane</keyword>
<dbReference type="HOGENOM" id="CLU_035023_2_2_4"/>
<dbReference type="GO" id="GO:0005886">
    <property type="term" value="C:plasma membrane"/>
    <property type="evidence" value="ECO:0007669"/>
    <property type="project" value="UniProtKB-SubCell"/>
</dbReference>
<dbReference type="GO" id="GO:0008324">
    <property type="term" value="F:monoatomic cation transmembrane transporter activity"/>
    <property type="evidence" value="ECO:0007669"/>
    <property type="project" value="InterPro"/>
</dbReference>
<evidence type="ECO:0000256" key="1">
    <source>
        <dbReference type="ARBA" id="ARBA00004651"/>
    </source>
</evidence>
<dbReference type="NCBIfam" id="TIGR03802">
    <property type="entry name" value="Asp_Ala_antiprt"/>
    <property type="match status" value="1"/>
</dbReference>
<feature type="transmembrane region" description="Helical" evidence="8">
    <location>
        <begin position="386"/>
        <end position="403"/>
    </location>
</feature>
<keyword evidence="11" id="KW-1185">Reference proteome</keyword>
<keyword evidence="3" id="KW-0813">Transport</keyword>
<evidence type="ECO:0000313" key="10">
    <source>
        <dbReference type="EMBL" id="AKC70062.1"/>
    </source>
</evidence>
<comment type="subcellular location">
    <subcellularLocation>
        <location evidence="1">Cell membrane</location>
        <topology evidence="1">Multi-pass membrane protein</topology>
    </subcellularLocation>
</comment>
<dbReference type="SUPFAM" id="SSF116726">
    <property type="entry name" value="TrkA C-terminal domain-like"/>
    <property type="match status" value="2"/>
</dbReference>
<dbReference type="Pfam" id="PF06826">
    <property type="entry name" value="Asp-Al_Ex"/>
    <property type="match status" value="2"/>
</dbReference>
<feature type="transmembrane region" description="Helical" evidence="8">
    <location>
        <begin position="537"/>
        <end position="558"/>
    </location>
</feature>
<organism evidence="10 11">
    <name type="scientific">Pandoraea oxalativorans</name>
    <dbReference type="NCBI Taxonomy" id="573737"/>
    <lineage>
        <taxon>Bacteria</taxon>
        <taxon>Pseudomonadati</taxon>
        <taxon>Pseudomonadota</taxon>
        <taxon>Betaproteobacteria</taxon>
        <taxon>Burkholderiales</taxon>
        <taxon>Burkholderiaceae</taxon>
        <taxon>Pandoraea</taxon>
    </lineage>
</organism>
<keyword evidence="6 8" id="KW-1133">Transmembrane helix</keyword>
<evidence type="ECO:0000256" key="2">
    <source>
        <dbReference type="ARBA" id="ARBA00009854"/>
    </source>
</evidence>
<dbReference type="Pfam" id="PF02080">
    <property type="entry name" value="TrkA_C"/>
    <property type="match status" value="1"/>
</dbReference>
<gene>
    <name evidence="10" type="ORF">MB84_12095</name>
</gene>
<dbReference type="GO" id="GO:0006813">
    <property type="term" value="P:potassium ion transport"/>
    <property type="evidence" value="ECO:0007669"/>
    <property type="project" value="InterPro"/>
</dbReference>
<evidence type="ECO:0000256" key="6">
    <source>
        <dbReference type="ARBA" id="ARBA00022989"/>
    </source>
</evidence>
<dbReference type="Gene3D" id="3.30.70.1450">
    <property type="entry name" value="Regulator of K+ conductance, C-terminal domain"/>
    <property type="match status" value="1"/>
</dbReference>
<feature type="transmembrane region" description="Helical" evidence="8">
    <location>
        <begin position="474"/>
        <end position="496"/>
    </location>
</feature>
<feature type="domain" description="RCK C-terminal" evidence="9">
    <location>
        <begin position="210"/>
        <end position="289"/>
    </location>
</feature>
<dbReference type="RefSeq" id="WP_046291323.1">
    <property type="nucleotide sequence ID" value="NZ_CP011253.3"/>
</dbReference>
<keyword evidence="4" id="KW-1003">Cell membrane</keyword>
<evidence type="ECO:0000259" key="9">
    <source>
        <dbReference type="PROSITE" id="PS51202"/>
    </source>
</evidence>
<dbReference type="PROSITE" id="PS51202">
    <property type="entry name" value="RCK_C"/>
    <property type="match status" value="1"/>
</dbReference>
<protein>
    <submittedName>
        <fullName evidence="10">Aspartate-alanine antiporter</fullName>
    </submittedName>
</protein>
<evidence type="ECO:0000256" key="3">
    <source>
        <dbReference type="ARBA" id="ARBA00022448"/>
    </source>
</evidence>
<dbReference type="InterPro" id="IPR006037">
    <property type="entry name" value="RCK_C"/>
</dbReference>
<feature type="transmembrane region" description="Helical" evidence="8">
    <location>
        <begin position="409"/>
        <end position="429"/>
    </location>
</feature>
<dbReference type="InterPro" id="IPR006512">
    <property type="entry name" value="YidE_YbjL"/>
</dbReference>
<dbReference type="EMBL" id="CP011253">
    <property type="protein sequence ID" value="AKC70062.1"/>
    <property type="molecule type" value="Genomic_DNA"/>
</dbReference>